<proteinExistence type="predicted"/>
<keyword evidence="1" id="KW-0223">Dioxygenase</keyword>
<comment type="caution">
    <text evidence="1">The sequence shown here is derived from an EMBL/GenBank/DDBJ whole genome shotgun (WGS) entry which is preliminary data.</text>
</comment>
<evidence type="ECO:0000313" key="1">
    <source>
        <dbReference type="EMBL" id="MCK9879086.1"/>
    </source>
</evidence>
<keyword evidence="1" id="KW-0560">Oxidoreductase</keyword>
<organism evidence="1 2">
    <name type="scientific">Frankia umida</name>
    <dbReference type="NCBI Taxonomy" id="573489"/>
    <lineage>
        <taxon>Bacteria</taxon>
        <taxon>Bacillati</taxon>
        <taxon>Actinomycetota</taxon>
        <taxon>Actinomycetes</taxon>
        <taxon>Frankiales</taxon>
        <taxon>Frankiaceae</taxon>
        <taxon>Frankia</taxon>
    </lineage>
</organism>
<accession>A0ABT0K5L4</accession>
<reference evidence="1 2" key="1">
    <citation type="submission" date="2022-04" db="EMBL/GenBank/DDBJ databases">
        <title>Genome diversity in the genus Frankia.</title>
        <authorList>
            <person name="Carlos-Shanley C."/>
            <person name="Hahn D."/>
        </authorList>
    </citation>
    <scope>NUCLEOTIDE SEQUENCE [LARGE SCALE GENOMIC DNA]</scope>
    <source>
        <strain evidence="1 2">Ag45/Mut15</strain>
    </source>
</reference>
<dbReference type="SUPFAM" id="SSF51197">
    <property type="entry name" value="Clavaminate synthase-like"/>
    <property type="match status" value="1"/>
</dbReference>
<dbReference type="Gene3D" id="2.60.120.620">
    <property type="entry name" value="q2cbj1_9rhob like domain"/>
    <property type="match status" value="1"/>
</dbReference>
<dbReference type="RefSeq" id="WP_248827134.1">
    <property type="nucleotide sequence ID" value="NZ_JALKFT010000069.1"/>
</dbReference>
<dbReference type="Pfam" id="PF05721">
    <property type="entry name" value="PhyH"/>
    <property type="match status" value="1"/>
</dbReference>
<gene>
    <name evidence="1" type="ORF">MXD59_25570</name>
</gene>
<protein>
    <submittedName>
        <fullName evidence="1">Phytanoyl-CoA dioxygenase family protein</fullName>
    </submittedName>
</protein>
<dbReference type="GO" id="GO:0051213">
    <property type="term" value="F:dioxygenase activity"/>
    <property type="evidence" value="ECO:0007669"/>
    <property type="project" value="UniProtKB-KW"/>
</dbReference>
<dbReference type="Proteomes" id="UP001201873">
    <property type="component" value="Unassembled WGS sequence"/>
</dbReference>
<dbReference type="PANTHER" id="PTHR20883:SF48">
    <property type="entry name" value="ECTOINE DIOXYGENASE"/>
    <property type="match status" value="1"/>
</dbReference>
<dbReference type="PANTHER" id="PTHR20883">
    <property type="entry name" value="PHYTANOYL-COA DIOXYGENASE DOMAIN CONTAINING 1"/>
    <property type="match status" value="1"/>
</dbReference>
<dbReference type="InterPro" id="IPR008775">
    <property type="entry name" value="Phytyl_CoA_dOase-like"/>
</dbReference>
<sequence length="268" mass="30108">MKLPDHQIRSYRDDGYLVVNRLFAPDEVDVLRTAFQHDGGIPGAHRITEKDSTEVRAVYASHRRQPEFARLVRSPRLLGPARQLVTDEVYVYQFKINTKPGFFGEGWSWHQDYAAWRIADYLPAPKLVNVGLFLDDVTEFNGPLLFLPGSHRDGLISSGRRSEATSTQHVDPEDIKLTRTEMAHLVDRHGMRSPKGAAGSVVFFHPELVHGSVANISPFGRRLVLVTYNDVTNEPQPVGKPRDWYLVEPDATSLTMVDEPLLSAGAAR</sequence>
<dbReference type="EMBL" id="JALKFT010000069">
    <property type="protein sequence ID" value="MCK9879086.1"/>
    <property type="molecule type" value="Genomic_DNA"/>
</dbReference>
<keyword evidence="2" id="KW-1185">Reference proteome</keyword>
<name>A0ABT0K5L4_9ACTN</name>
<evidence type="ECO:0000313" key="2">
    <source>
        <dbReference type="Proteomes" id="UP001201873"/>
    </source>
</evidence>